<keyword evidence="3" id="KW-1185">Reference proteome</keyword>
<feature type="signal peptide" evidence="1">
    <location>
        <begin position="1"/>
        <end position="21"/>
    </location>
</feature>
<organism evidence="2 3">
    <name type="scientific">Vibrio sinensis</name>
    <dbReference type="NCBI Taxonomy" id="2302434"/>
    <lineage>
        <taxon>Bacteria</taxon>
        <taxon>Pseudomonadati</taxon>
        <taxon>Pseudomonadota</taxon>
        <taxon>Gammaproteobacteria</taxon>
        <taxon>Vibrionales</taxon>
        <taxon>Vibrionaceae</taxon>
        <taxon>Vibrio</taxon>
    </lineage>
</organism>
<comment type="caution">
    <text evidence="2">The sequence shown here is derived from an EMBL/GenBank/DDBJ whole genome shotgun (WGS) entry which is preliminary data.</text>
</comment>
<dbReference type="PROSITE" id="PS51257">
    <property type="entry name" value="PROKAR_LIPOPROTEIN"/>
    <property type="match status" value="1"/>
</dbReference>
<dbReference type="OrthoDB" id="6214057at2"/>
<name>A0A3A6QRJ8_9VIBR</name>
<proteinExistence type="predicted"/>
<dbReference type="RefSeq" id="WP_120030766.1">
    <property type="nucleotide sequence ID" value="NZ_QVMU01000007.1"/>
</dbReference>
<evidence type="ECO:0000313" key="2">
    <source>
        <dbReference type="EMBL" id="RJX71655.1"/>
    </source>
</evidence>
<sequence>MKRIICASFPLLLVGCTTLDANSDFSDAIDSIEEKQNYTLVVGKSLTPIANPQRGGQLVKSSLELNYVAPLKDIVAPDSFISMEMTYFKTYDEYKFATVDGDSTKIPLVNYAAPSETCSDICTQTQYFNIPLSNQDVEQATLEDLSFDVAVSDNDKINFVIPAGYIEAIVERGNAYSQASISSSPMVATSTTTPMTITAGAGAASVAAVPVVVAATDTTVVSETVVEESKPQEMTQYWFEQLNDTQKESMTQWAVENRKTASINAVSGSQEEQMFGYWFNKANEQERKNIIIRLLD</sequence>
<feature type="chain" id="PRO_5017309375" evidence="1">
    <location>
        <begin position="22"/>
        <end position="296"/>
    </location>
</feature>
<evidence type="ECO:0000256" key="1">
    <source>
        <dbReference type="SAM" id="SignalP"/>
    </source>
</evidence>
<dbReference type="AlphaFoldDB" id="A0A3A6QRJ8"/>
<gene>
    <name evidence="2" type="ORF">DZ860_09855</name>
</gene>
<keyword evidence="1" id="KW-0732">Signal</keyword>
<accession>A0A3A6QRJ8</accession>
<reference evidence="2 3" key="1">
    <citation type="submission" date="2018-08" db="EMBL/GenBank/DDBJ databases">
        <title>Vibrio isolated from the Eastern China Marginal Seas.</title>
        <authorList>
            <person name="Li Y."/>
        </authorList>
    </citation>
    <scope>NUCLEOTIDE SEQUENCE [LARGE SCALE GENOMIC DNA]</scope>
    <source>
        <strain evidence="2 3">BEI233</strain>
    </source>
</reference>
<evidence type="ECO:0000313" key="3">
    <source>
        <dbReference type="Proteomes" id="UP000273252"/>
    </source>
</evidence>
<protein>
    <submittedName>
        <fullName evidence="2">DUF2057 domain-containing protein</fullName>
    </submittedName>
</protein>
<dbReference type="Proteomes" id="UP000273252">
    <property type="component" value="Unassembled WGS sequence"/>
</dbReference>
<dbReference type="EMBL" id="QVMU01000007">
    <property type="protein sequence ID" value="RJX71655.1"/>
    <property type="molecule type" value="Genomic_DNA"/>
</dbReference>